<dbReference type="InterPro" id="IPR013424">
    <property type="entry name" value="Ice-binding_C"/>
</dbReference>
<keyword evidence="4" id="KW-1185">Reference proteome</keyword>
<keyword evidence="1" id="KW-0732">Signal</keyword>
<dbReference type="NCBIfam" id="TIGR02595">
    <property type="entry name" value="PEP_CTERM"/>
    <property type="match status" value="1"/>
</dbReference>
<dbReference type="AlphaFoldDB" id="A0A846N0Y9"/>
<evidence type="ECO:0000256" key="1">
    <source>
        <dbReference type="SAM" id="SignalP"/>
    </source>
</evidence>
<dbReference type="Pfam" id="PF07589">
    <property type="entry name" value="PEP-CTERM"/>
    <property type="match status" value="1"/>
</dbReference>
<feature type="domain" description="Ice-binding protein C-terminal" evidence="2">
    <location>
        <begin position="207"/>
        <end position="228"/>
    </location>
</feature>
<feature type="chain" id="PRO_5033022099" description="Ice-binding protein C-terminal domain-containing protein" evidence="1">
    <location>
        <begin position="26"/>
        <end position="231"/>
    </location>
</feature>
<comment type="caution">
    <text evidence="3">The sequence shown here is derived from an EMBL/GenBank/DDBJ whole genome shotgun (WGS) entry which is preliminary data.</text>
</comment>
<organism evidence="3 4">
    <name type="scientific">Rhizomicrobium palustre</name>
    <dbReference type="NCBI Taxonomy" id="189966"/>
    <lineage>
        <taxon>Bacteria</taxon>
        <taxon>Pseudomonadati</taxon>
        <taxon>Pseudomonadota</taxon>
        <taxon>Alphaproteobacteria</taxon>
        <taxon>Micropepsales</taxon>
        <taxon>Micropepsaceae</taxon>
        <taxon>Rhizomicrobium</taxon>
    </lineage>
</organism>
<evidence type="ECO:0000259" key="2">
    <source>
        <dbReference type="Pfam" id="PF07589"/>
    </source>
</evidence>
<dbReference type="Proteomes" id="UP000570514">
    <property type="component" value="Unassembled WGS sequence"/>
</dbReference>
<dbReference type="RefSeq" id="WP_167083470.1">
    <property type="nucleotide sequence ID" value="NZ_BAAADC010000001.1"/>
</dbReference>
<name>A0A846N0Y9_9PROT</name>
<proteinExistence type="predicted"/>
<evidence type="ECO:0000313" key="4">
    <source>
        <dbReference type="Proteomes" id="UP000570514"/>
    </source>
</evidence>
<reference evidence="3 4" key="1">
    <citation type="submission" date="2020-03" db="EMBL/GenBank/DDBJ databases">
        <title>Genomic Encyclopedia of Type Strains, Phase IV (KMG-IV): sequencing the most valuable type-strain genomes for metagenomic binning, comparative biology and taxonomic classification.</title>
        <authorList>
            <person name="Goeker M."/>
        </authorList>
    </citation>
    <scope>NUCLEOTIDE SEQUENCE [LARGE SCALE GENOMIC DNA]</scope>
    <source>
        <strain evidence="3 4">DSM 19867</strain>
    </source>
</reference>
<accession>A0A846N0Y9</accession>
<protein>
    <recommendedName>
        <fullName evidence="2">Ice-binding protein C-terminal domain-containing protein</fullName>
    </recommendedName>
</protein>
<dbReference type="EMBL" id="JAASRM010000001">
    <property type="protein sequence ID" value="NIK89376.1"/>
    <property type="molecule type" value="Genomic_DNA"/>
</dbReference>
<gene>
    <name evidence="3" type="ORF">FHS83_002694</name>
</gene>
<sequence>MTKKLLKTTLGLIFAGALSAGAAFASPTCLSTTNLGDGGSVAAASLTSGSCLVVNDLTYGNFHIANLPVGASISFNTNTLGGLDYYQISFDGKFKAGKPAAKIYSWDYEVAITGPTGIGAGFTSIDADFTQTVGKSTRTLTTSPLASDVITQVKNGPNLTNTSISHADFGLGLTSLKISEILADLGTVSSVTSTLTAFIPPQNPPEVPEPFTLALLGGGLAGMSLLRRKKR</sequence>
<feature type="signal peptide" evidence="1">
    <location>
        <begin position="1"/>
        <end position="25"/>
    </location>
</feature>
<evidence type="ECO:0000313" key="3">
    <source>
        <dbReference type="EMBL" id="NIK89376.1"/>
    </source>
</evidence>